<dbReference type="InterPro" id="IPR011044">
    <property type="entry name" value="Quino_amine_DH_bsu"/>
</dbReference>
<dbReference type="OrthoDB" id="7209000at2"/>
<keyword evidence="7" id="KW-0560">Oxidoreductase</keyword>
<dbReference type="KEGG" id="ntn:D5366_10130"/>
<comment type="subcellular location">
    <subcellularLocation>
        <location evidence="1">Periplasm</location>
    </subcellularLocation>
</comment>
<evidence type="ECO:0000256" key="3">
    <source>
        <dbReference type="ARBA" id="ARBA00022448"/>
    </source>
</evidence>
<dbReference type="Proteomes" id="UP000317214">
    <property type="component" value="Chromosome"/>
</dbReference>
<evidence type="ECO:0000313" key="10">
    <source>
        <dbReference type="EMBL" id="QDH25509.1"/>
    </source>
</evidence>
<feature type="disulfide bond" evidence="8">
    <location>
        <begin position="177"/>
        <end position="192"/>
    </location>
</feature>
<dbReference type="GO" id="GO:0042597">
    <property type="term" value="C:periplasmic space"/>
    <property type="evidence" value="ECO:0007669"/>
    <property type="project" value="UniProtKB-SubCell"/>
</dbReference>
<sequence length="389" mass="43404">MRWSITLFVALAVFSTPALAEPEPIPQTEESDIIKLPPWSAHRILVQDTVARHAKDGRVYVLDADQGKILGMVQESYNGNVVLDPKGRSFYVSETTWSRGNRGERNDLLASYDPQTFQIENDFKLPGRALVTPKKNNLAINADGSLVYVFDMVPTNAVHVIETKTHSLLKNIDLPGCALVYPWGNSGFSSICGDGGLSNVLIDHDHIEVTHTKPFFDPEKDAVFEHSPSDKNTGQTFFITYSGLVYPSTLSAQTTVEKPWSIQEAAGLPRASDAGKPFEIAWRPGGWQLSALHYATHRMYVVMHKNTFWTHKEDGTEIWVLNTETHKLLHRFTLPEPTSMVGLTQDAHPLMFTDDAHGGFYIFDAENGKLLHKISHLGDDLYFTVALGE</sequence>
<evidence type="ECO:0000256" key="2">
    <source>
        <dbReference type="ARBA" id="ARBA00010548"/>
    </source>
</evidence>
<dbReference type="Gene3D" id="2.130.10.10">
    <property type="entry name" value="YVTN repeat-like/Quinoprotein amine dehydrogenase"/>
    <property type="match status" value="1"/>
</dbReference>
<evidence type="ECO:0000256" key="6">
    <source>
        <dbReference type="ARBA" id="ARBA00022982"/>
    </source>
</evidence>
<keyword evidence="3" id="KW-0813">Transport</keyword>
<evidence type="ECO:0000256" key="9">
    <source>
        <dbReference type="SAM" id="SignalP"/>
    </source>
</evidence>
<dbReference type="EMBL" id="CP032485">
    <property type="protein sequence ID" value="QDH25509.1"/>
    <property type="molecule type" value="Genomic_DNA"/>
</dbReference>
<evidence type="ECO:0000256" key="5">
    <source>
        <dbReference type="ARBA" id="ARBA00022764"/>
    </source>
</evidence>
<evidence type="ECO:0000313" key="11">
    <source>
        <dbReference type="Proteomes" id="UP000317214"/>
    </source>
</evidence>
<evidence type="ECO:0000256" key="1">
    <source>
        <dbReference type="ARBA" id="ARBA00004418"/>
    </source>
</evidence>
<feature type="signal peptide" evidence="9">
    <location>
        <begin position="1"/>
        <end position="20"/>
    </location>
</feature>
<dbReference type="SUPFAM" id="SSF50969">
    <property type="entry name" value="YVTN repeat-like/Quinoprotein amine dehydrogenase"/>
    <property type="match status" value="1"/>
</dbReference>
<dbReference type="AlphaFoldDB" id="A0A4Y6V628"/>
<comment type="similarity">
    <text evidence="2">Belongs to the aromatic amine dehydrogenase heavy chain family.</text>
</comment>
<name>A0A4Y6V628_9PROT</name>
<keyword evidence="4 9" id="KW-0732">Signal</keyword>
<dbReference type="InterPro" id="IPR009451">
    <property type="entry name" value="Metamine_DH_Hvc"/>
</dbReference>
<proteinExistence type="inferred from homology"/>
<keyword evidence="11" id="KW-1185">Reference proteome</keyword>
<dbReference type="Pfam" id="PF06433">
    <property type="entry name" value="Me-amine-dh_H"/>
    <property type="match status" value="1"/>
</dbReference>
<gene>
    <name evidence="10" type="ORF">D5366_10130</name>
</gene>
<keyword evidence="8" id="KW-1015">Disulfide bond</keyword>
<organism evidence="10 11">
    <name type="scientific">Neokomagataea tanensis</name>
    <dbReference type="NCBI Taxonomy" id="661191"/>
    <lineage>
        <taxon>Bacteria</taxon>
        <taxon>Pseudomonadati</taxon>
        <taxon>Pseudomonadota</taxon>
        <taxon>Alphaproteobacteria</taxon>
        <taxon>Acetobacterales</taxon>
        <taxon>Acetobacteraceae</taxon>
        <taxon>Neokomagataea</taxon>
    </lineage>
</organism>
<evidence type="ECO:0000256" key="7">
    <source>
        <dbReference type="ARBA" id="ARBA00023002"/>
    </source>
</evidence>
<protein>
    <submittedName>
        <fullName evidence="10">Amine dehydrogenase</fullName>
    </submittedName>
</protein>
<feature type="chain" id="PRO_5021451910" evidence="9">
    <location>
        <begin position="21"/>
        <end position="389"/>
    </location>
</feature>
<dbReference type="GO" id="GO:0030058">
    <property type="term" value="F:aliphatic amine dehydrogenase activity"/>
    <property type="evidence" value="ECO:0007669"/>
    <property type="project" value="InterPro"/>
</dbReference>
<reference evidence="10 11" key="1">
    <citation type="submission" date="2018-09" db="EMBL/GenBank/DDBJ databases">
        <title>The complete genome sequence of Neokomagataea tanensis NBRC 106556(T).</title>
        <authorList>
            <person name="Chua K.-O."/>
            <person name="See-Too W.-S."/>
            <person name="Hong K.-W."/>
            <person name="Yin W.-F."/>
            <person name="Chan K.-G."/>
        </authorList>
    </citation>
    <scope>NUCLEOTIDE SEQUENCE [LARGE SCALE GENOMIC DNA]</scope>
    <source>
        <strain evidence="11">AH13 \ NBRC 106556</strain>
    </source>
</reference>
<dbReference type="InterPro" id="IPR015943">
    <property type="entry name" value="WD40/YVTN_repeat-like_dom_sf"/>
</dbReference>
<evidence type="ECO:0000256" key="8">
    <source>
        <dbReference type="PIRSR" id="PIRSR609451-50"/>
    </source>
</evidence>
<keyword evidence="6" id="KW-0249">Electron transport</keyword>
<keyword evidence="5" id="KW-0574">Periplasm</keyword>
<evidence type="ECO:0000256" key="4">
    <source>
        <dbReference type="ARBA" id="ARBA00022729"/>
    </source>
</evidence>
<accession>A0A4Y6V628</accession>
<dbReference type="RefSeq" id="WP_141493482.1">
    <property type="nucleotide sequence ID" value="NZ_CP032485.1"/>
</dbReference>